<keyword evidence="7 9" id="KW-0067">ATP-binding</keyword>
<evidence type="ECO:0000256" key="7">
    <source>
        <dbReference type="ARBA" id="ARBA00022840"/>
    </source>
</evidence>
<dbReference type="PANTHER" id="PTHR32182">
    <property type="entry name" value="DNA REPLICATION AND REPAIR PROTEIN RECF"/>
    <property type="match status" value="1"/>
</dbReference>
<organism evidence="12 13">
    <name type="scientific">Splendidivirga corallicola</name>
    <dbReference type="NCBI Taxonomy" id="3051826"/>
    <lineage>
        <taxon>Bacteria</taxon>
        <taxon>Pseudomonadati</taxon>
        <taxon>Bacteroidota</taxon>
        <taxon>Cytophagia</taxon>
        <taxon>Cytophagales</taxon>
        <taxon>Splendidivirgaceae</taxon>
        <taxon>Splendidivirga</taxon>
    </lineage>
</organism>
<sequence>MRLENLSLTNFKNYEILEIDFQREVNCIVGINGSGKTNLLDAIHYLSLTKSAFNSIDSQNIKHENDFFSVRGRFVLHEKVYSLQCSLKNRQKKIFKVDGKPYEKISEHVGRFPVVLINPNDTDLIREGSEIRRRFVDSIVSQMDHNYLLDLIKYNHVLKQRNSLLKKFSETNTFDKDLIEPFDLQLLSVGRRIFEKRQSFLTSFKPLFKTHYDNLSEKREETSIKYHSDLLSTNFKEDFLNNIKKDLALQRTTAGIHKDDFLFEINNFPLKKFGSQGQQKSFVIALKLAQFDLIKEKKGFVPILLLDDIFDKLDDLRINKLMEMLINESFGQVFITDARPERTQRIFESLDIPMQIFHVENGGIIGK</sequence>
<evidence type="ECO:0000313" key="12">
    <source>
        <dbReference type="EMBL" id="MDN5204451.1"/>
    </source>
</evidence>
<feature type="binding site" evidence="9">
    <location>
        <begin position="30"/>
        <end position="37"/>
    </location>
    <ligand>
        <name>ATP</name>
        <dbReference type="ChEBI" id="CHEBI:30616"/>
    </ligand>
</feature>
<evidence type="ECO:0000256" key="5">
    <source>
        <dbReference type="ARBA" id="ARBA00022705"/>
    </source>
</evidence>
<keyword evidence="6 9" id="KW-0547">Nucleotide-binding</keyword>
<evidence type="ECO:0000256" key="2">
    <source>
        <dbReference type="ARBA" id="ARBA00008016"/>
    </source>
</evidence>
<dbReference type="InterPro" id="IPR042174">
    <property type="entry name" value="RecF_2"/>
</dbReference>
<evidence type="ECO:0000256" key="9">
    <source>
        <dbReference type="HAMAP-Rule" id="MF_00365"/>
    </source>
</evidence>
<comment type="function">
    <text evidence="9 10">The RecF protein is involved in DNA metabolism; it is required for DNA replication and normal SOS inducibility. RecF binds preferentially to single-stranded, linear DNA. It also seems to bind ATP.</text>
</comment>
<protein>
    <recommendedName>
        <fullName evidence="3 9">DNA replication and repair protein RecF</fullName>
    </recommendedName>
</protein>
<accession>A0ABT8KUJ5</accession>
<keyword evidence="8 9" id="KW-0238">DNA-binding</keyword>
<evidence type="ECO:0000313" key="13">
    <source>
        <dbReference type="Proteomes" id="UP001172082"/>
    </source>
</evidence>
<dbReference type="InterPro" id="IPR027417">
    <property type="entry name" value="P-loop_NTPase"/>
</dbReference>
<comment type="caution">
    <text evidence="12">The sequence shown here is derived from an EMBL/GenBank/DDBJ whole genome shotgun (WGS) entry which is preliminary data.</text>
</comment>
<keyword evidence="4 9" id="KW-0963">Cytoplasm</keyword>
<dbReference type="InterPro" id="IPR001238">
    <property type="entry name" value="DNA-binding_RecF"/>
</dbReference>
<keyword evidence="9 10" id="KW-0234">DNA repair</keyword>
<evidence type="ECO:0000256" key="4">
    <source>
        <dbReference type="ARBA" id="ARBA00022490"/>
    </source>
</evidence>
<keyword evidence="5 9" id="KW-0235">DNA replication</keyword>
<evidence type="ECO:0000256" key="1">
    <source>
        <dbReference type="ARBA" id="ARBA00004496"/>
    </source>
</evidence>
<keyword evidence="9 10" id="KW-0742">SOS response</keyword>
<evidence type="ECO:0000256" key="8">
    <source>
        <dbReference type="ARBA" id="ARBA00023125"/>
    </source>
</evidence>
<dbReference type="NCBIfam" id="TIGR00611">
    <property type="entry name" value="recf"/>
    <property type="match status" value="1"/>
</dbReference>
<proteinExistence type="inferred from homology"/>
<keyword evidence="9 10" id="KW-0227">DNA damage</keyword>
<comment type="similarity">
    <text evidence="2 9 10">Belongs to the RecF family.</text>
</comment>
<reference evidence="12" key="1">
    <citation type="submission" date="2023-06" db="EMBL/GenBank/DDBJ databases">
        <title>Genomic of Parafulvivirga corallium.</title>
        <authorList>
            <person name="Wang G."/>
        </authorList>
    </citation>
    <scope>NUCLEOTIDE SEQUENCE</scope>
    <source>
        <strain evidence="12">BMA10</strain>
    </source>
</reference>
<evidence type="ECO:0000259" key="11">
    <source>
        <dbReference type="Pfam" id="PF02463"/>
    </source>
</evidence>
<dbReference type="HAMAP" id="MF_00365">
    <property type="entry name" value="RecF"/>
    <property type="match status" value="1"/>
</dbReference>
<evidence type="ECO:0000256" key="10">
    <source>
        <dbReference type="RuleBase" id="RU000578"/>
    </source>
</evidence>
<gene>
    <name evidence="9" type="primary">recF</name>
    <name evidence="12" type="ORF">QQ008_23865</name>
</gene>
<dbReference type="InterPro" id="IPR018078">
    <property type="entry name" value="DNA-binding_RecF_CS"/>
</dbReference>
<dbReference type="RefSeq" id="WP_346754474.1">
    <property type="nucleotide sequence ID" value="NZ_JAUJEA010000011.1"/>
</dbReference>
<dbReference type="PROSITE" id="PS00617">
    <property type="entry name" value="RECF_1"/>
    <property type="match status" value="1"/>
</dbReference>
<feature type="domain" description="RecF/RecN/SMC N-terminal" evidence="11">
    <location>
        <begin position="3"/>
        <end position="359"/>
    </location>
</feature>
<dbReference type="InterPro" id="IPR003395">
    <property type="entry name" value="RecF/RecN/SMC_N"/>
</dbReference>
<keyword evidence="13" id="KW-1185">Reference proteome</keyword>
<dbReference type="EMBL" id="JAUJEA010000011">
    <property type="protein sequence ID" value="MDN5204451.1"/>
    <property type="molecule type" value="Genomic_DNA"/>
</dbReference>
<dbReference type="Gene3D" id="3.40.50.300">
    <property type="entry name" value="P-loop containing nucleotide triphosphate hydrolases"/>
    <property type="match status" value="1"/>
</dbReference>
<evidence type="ECO:0000256" key="3">
    <source>
        <dbReference type="ARBA" id="ARBA00020170"/>
    </source>
</evidence>
<dbReference type="SUPFAM" id="SSF52540">
    <property type="entry name" value="P-loop containing nucleoside triphosphate hydrolases"/>
    <property type="match status" value="1"/>
</dbReference>
<dbReference type="Gene3D" id="1.20.1050.90">
    <property type="entry name" value="RecF/RecN/SMC, N-terminal domain"/>
    <property type="match status" value="1"/>
</dbReference>
<comment type="subcellular location">
    <subcellularLocation>
        <location evidence="1 9 10">Cytoplasm</location>
    </subcellularLocation>
</comment>
<dbReference type="PROSITE" id="PS00618">
    <property type="entry name" value="RECF_2"/>
    <property type="match status" value="1"/>
</dbReference>
<dbReference type="Proteomes" id="UP001172082">
    <property type="component" value="Unassembled WGS sequence"/>
</dbReference>
<evidence type="ECO:0000256" key="6">
    <source>
        <dbReference type="ARBA" id="ARBA00022741"/>
    </source>
</evidence>
<name>A0ABT8KUJ5_9BACT</name>
<dbReference type="PANTHER" id="PTHR32182:SF0">
    <property type="entry name" value="DNA REPLICATION AND REPAIR PROTEIN RECF"/>
    <property type="match status" value="1"/>
</dbReference>
<dbReference type="Pfam" id="PF02463">
    <property type="entry name" value="SMC_N"/>
    <property type="match status" value="1"/>
</dbReference>